<dbReference type="Pfam" id="PF20049">
    <property type="entry name" value="DUF6451"/>
    <property type="match status" value="1"/>
</dbReference>
<evidence type="ECO:0000259" key="1">
    <source>
        <dbReference type="Pfam" id="PF20049"/>
    </source>
</evidence>
<name>A0A3P8GCK5_9TREM</name>
<proteinExistence type="predicted"/>
<gene>
    <name evidence="2" type="ORF">SMTD_LOCUS13944</name>
</gene>
<dbReference type="PANTHER" id="PTHR47027:SF20">
    <property type="entry name" value="REVERSE TRANSCRIPTASE-LIKE PROTEIN WITH RNA-DIRECTED DNA POLYMERASE DOMAIN"/>
    <property type="match status" value="1"/>
</dbReference>
<protein>
    <recommendedName>
        <fullName evidence="1">DUF6451 domain-containing protein</fullName>
    </recommendedName>
</protein>
<feature type="domain" description="DUF6451" evidence="1">
    <location>
        <begin position="2"/>
        <end position="29"/>
    </location>
</feature>
<dbReference type="Proteomes" id="UP000269396">
    <property type="component" value="Unassembled WGS sequence"/>
</dbReference>
<dbReference type="InterPro" id="IPR045609">
    <property type="entry name" value="DUF6451"/>
</dbReference>
<accession>A0A3P8GCK5</accession>
<evidence type="ECO:0000313" key="3">
    <source>
        <dbReference type="Proteomes" id="UP000269396"/>
    </source>
</evidence>
<reference evidence="2 3" key="1">
    <citation type="submission" date="2018-11" db="EMBL/GenBank/DDBJ databases">
        <authorList>
            <consortium name="Pathogen Informatics"/>
        </authorList>
    </citation>
    <scope>NUCLEOTIDE SEQUENCE [LARGE SCALE GENOMIC DNA]</scope>
    <source>
        <strain>Denwood</strain>
        <strain evidence="3">Zambia</strain>
    </source>
</reference>
<organism evidence="2 3">
    <name type="scientific">Schistosoma mattheei</name>
    <dbReference type="NCBI Taxonomy" id="31246"/>
    <lineage>
        <taxon>Eukaryota</taxon>
        <taxon>Metazoa</taxon>
        <taxon>Spiralia</taxon>
        <taxon>Lophotrochozoa</taxon>
        <taxon>Platyhelminthes</taxon>
        <taxon>Trematoda</taxon>
        <taxon>Digenea</taxon>
        <taxon>Strigeidida</taxon>
        <taxon>Schistosomatoidea</taxon>
        <taxon>Schistosomatidae</taxon>
        <taxon>Schistosoma</taxon>
    </lineage>
</organism>
<evidence type="ECO:0000313" key="2">
    <source>
        <dbReference type="EMBL" id="VDP64655.1"/>
    </source>
</evidence>
<dbReference type="EMBL" id="UZAL01034082">
    <property type="protein sequence ID" value="VDP64655.1"/>
    <property type="molecule type" value="Genomic_DNA"/>
</dbReference>
<dbReference type="PANTHER" id="PTHR47027">
    <property type="entry name" value="REVERSE TRANSCRIPTASE DOMAIN-CONTAINING PROTEIN"/>
    <property type="match status" value="1"/>
</dbReference>
<dbReference type="AlphaFoldDB" id="A0A3P8GCK5"/>
<sequence length="157" mass="18114">MKNIWNSKQLSTNIKVRIFNTNVETDLLYGDEAWRTTTTIIKKVQGFINSCLRKILNVRWPDTINNSLLWERTNRVPAGEEIKERRWEAFHSVDGRTLWKLLRHYGVPEKIVNIIRNPYDGLQCKVVHGGHLTDAPQVRIGVRQSCSLSPFILSSGS</sequence>
<keyword evidence="3" id="KW-1185">Reference proteome</keyword>